<accession>A0A381VKE6</accession>
<proteinExistence type="predicted"/>
<gene>
    <name evidence="1" type="ORF">METZ01_LOCUS93616</name>
</gene>
<dbReference type="AlphaFoldDB" id="A0A381VKE6"/>
<evidence type="ECO:0000313" key="1">
    <source>
        <dbReference type="EMBL" id="SVA40762.1"/>
    </source>
</evidence>
<sequence length="139" mass="16508">MYCNPKTGKYEKRFHFELKYDTFVGKPKPEVIRQFKEDAYVKEGIVRWKKSNNIPPKDFLYDWADLGLIKHSDIEPNEEQRSVDTTAFLDDYIKRQERFKKEDPEGWEESRREMAFEARAAYGPGERVTNIITGDSFIT</sequence>
<dbReference type="EMBL" id="UINC01009073">
    <property type="protein sequence ID" value="SVA40762.1"/>
    <property type="molecule type" value="Genomic_DNA"/>
</dbReference>
<organism evidence="1">
    <name type="scientific">marine metagenome</name>
    <dbReference type="NCBI Taxonomy" id="408172"/>
    <lineage>
        <taxon>unclassified sequences</taxon>
        <taxon>metagenomes</taxon>
        <taxon>ecological metagenomes</taxon>
    </lineage>
</organism>
<protein>
    <submittedName>
        <fullName evidence="1">Uncharacterized protein</fullName>
    </submittedName>
</protein>
<reference evidence="1" key="1">
    <citation type="submission" date="2018-05" db="EMBL/GenBank/DDBJ databases">
        <authorList>
            <person name="Lanie J.A."/>
            <person name="Ng W.-L."/>
            <person name="Kazmierczak K.M."/>
            <person name="Andrzejewski T.M."/>
            <person name="Davidsen T.M."/>
            <person name="Wayne K.J."/>
            <person name="Tettelin H."/>
            <person name="Glass J.I."/>
            <person name="Rusch D."/>
            <person name="Podicherti R."/>
            <person name="Tsui H.-C.T."/>
            <person name="Winkler M.E."/>
        </authorList>
    </citation>
    <scope>NUCLEOTIDE SEQUENCE</scope>
</reference>
<name>A0A381VKE6_9ZZZZ</name>